<organism evidence="1 2">
    <name type="scientific">Eumeta variegata</name>
    <name type="common">Bagworm moth</name>
    <name type="synonym">Eumeta japonica</name>
    <dbReference type="NCBI Taxonomy" id="151549"/>
    <lineage>
        <taxon>Eukaryota</taxon>
        <taxon>Metazoa</taxon>
        <taxon>Ecdysozoa</taxon>
        <taxon>Arthropoda</taxon>
        <taxon>Hexapoda</taxon>
        <taxon>Insecta</taxon>
        <taxon>Pterygota</taxon>
        <taxon>Neoptera</taxon>
        <taxon>Endopterygota</taxon>
        <taxon>Lepidoptera</taxon>
        <taxon>Glossata</taxon>
        <taxon>Ditrysia</taxon>
        <taxon>Tineoidea</taxon>
        <taxon>Psychidae</taxon>
        <taxon>Oiketicinae</taxon>
        <taxon>Eumeta</taxon>
    </lineage>
</organism>
<dbReference type="OrthoDB" id="425681at2759"/>
<reference evidence="1 2" key="1">
    <citation type="journal article" date="2019" name="Commun. Biol.">
        <title>The bagworm genome reveals a unique fibroin gene that provides high tensile strength.</title>
        <authorList>
            <person name="Kono N."/>
            <person name="Nakamura H."/>
            <person name="Ohtoshi R."/>
            <person name="Tomita M."/>
            <person name="Numata K."/>
            <person name="Arakawa K."/>
        </authorList>
    </citation>
    <scope>NUCLEOTIDE SEQUENCE [LARGE SCALE GENOMIC DNA]</scope>
</reference>
<proteinExistence type="predicted"/>
<name>A0A4C1X1U0_EUMVA</name>
<comment type="caution">
    <text evidence="1">The sequence shown here is derived from an EMBL/GenBank/DDBJ whole genome shotgun (WGS) entry which is preliminary data.</text>
</comment>
<gene>
    <name evidence="1" type="ORF">EVAR_45805_1</name>
</gene>
<evidence type="ECO:0000313" key="1">
    <source>
        <dbReference type="EMBL" id="GBP57050.1"/>
    </source>
</evidence>
<sequence length="109" mass="12364">MLRWFCRLLRTNEGGWTKQIREANVCDGEVGEGRSRRFYADFIGGVLKKGQILNTHNRRACMKTLMDVGEAREINTESGFVKAQSDNHPKVDAIMVDAFYGDNANYSSE</sequence>
<keyword evidence="2" id="KW-1185">Reference proteome</keyword>
<dbReference type="AlphaFoldDB" id="A0A4C1X1U0"/>
<dbReference type="Proteomes" id="UP000299102">
    <property type="component" value="Unassembled WGS sequence"/>
</dbReference>
<accession>A0A4C1X1U0</accession>
<dbReference type="EMBL" id="BGZK01000707">
    <property type="protein sequence ID" value="GBP57050.1"/>
    <property type="molecule type" value="Genomic_DNA"/>
</dbReference>
<protein>
    <submittedName>
        <fullName evidence="1">Uncharacterized protein</fullName>
    </submittedName>
</protein>
<evidence type="ECO:0000313" key="2">
    <source>
        <dbReference type="Proteomes" id="UP000299102"/>
    </source>
</evidence>